<evidence type="ECO:0000313" key="3">
    <source>
        <dbReference type="EnsemblMetazoa" id="AMAM000887-PA"/>
    </source>
</evidence>
<dbReference type="PANTHER" id="PTHR47219">
    <property type="entry name" value="RAB GTPASE-ACTIVATING PROTEIN 1-LIKE"/>
    <property type="match status" value="1"/>
</dbReference>
<dbReference type="PANTHER" id="PTHR47219:SF13">
    <property type="entry name" value="RUN AND TBC1 DOMAIN-CONTAINING PROTEIN 3"/>
    <property type="match status" value="1"/>
</dbReference>
<name>A0A182S6X6_9DIPT</name>
<dbReference type="Pfam" id="PF00566">
    <property type="entry name" value="RabGAP-TBC"/>
    <property type="match status" value="1"/>
</dbReference>
<feature type="domain" description="Rab-GAP TBC" evidence="2">
    <location>
        <begin position="1"/>
        <end position="217"/>
    </location>
</feature>
<dbReference type="GO" id="GO:0031267">
    <property type="term" value="F:small GTPase binding"/>
    <property type="evidence" value="ECO:0007669"/>
    <property type="project" value="TreeGrafter"/>
</dbReference>
<protein>
    <submittedName>
        <fullName evidence="3">Rab-GAP TBC domain-containing protein</fullName>
    </submittedName>
</protein>
<reference evidence="4" key="1">
    <citation type="submission" date="2013-09" db="EMBL/GenBank/DDBJ databases">
        <title>The Genome Sequence of Anopheles maculatus species B.</title>
        <authorList>
            <consortium name="The Broad Institute Genomics Platform"/>
            <person name="Neafsey D.E."/>
            <person name="Besansky N."/>
            <person name="Howell P."/>
            <person name="Walton C."/>
            <person name="Young S.K."/>
            <person name="Zeng Q."/>
            <person name="Gargeya S."/>
            <person name="Fitzgerald M."/>
            <person name="Haas B."/>
            <person name="Abouelleil A."/>
            <person name="Allen A.W."/>
            <person name="Alvarado L."/>
            <person name="Arachchi H.M."/>
            <person name="Berlin A.M."/>
            <person name="Chapman S.B."/>
            <person name="Gainer-Dewar J."/>
            <person name="Goldberg J."/>
            <person name="Griggs A."/>
            <person name="Gujja S."/>
            <person name="Hansen M."/>
            <person name="Howarth C."/>
            <person name="Imamovic A."/>
            <person name="Ireland A."/>
            <person name="Larimer J."/>
            <person name="McCowan C."/>
            <person name="Murphy C."/>
            <person name="Pearson M."/>
            <person name="Poon T.W."/>
            <person name="Priest M."/>
            <person name="Roberts A."/>
            <person name="Saif S."/>
            <person name="Shea T."/>
            <person name="Sisk P."/>
            <person name="Sykes S."/>
            <person name="Wortman J."/>
            <person name="Nusbaum C."/>
            <person name="Birren B."/>
        </authorList>
    </citation>
    <scope>NUCLEOTIDE SEQUENCE [LARGE SCALE GENOMIC DNA]</scope>
    <source>
        <strain evidence="4">maculatus3</strain>
    </source>
</reference>
<organism evidence="3 4">
    <name type="scientific">Anopheles maculatus</name>
    <dbReference type="NCBI Taxonomy" id="74869"/>
    <lineage>
        <taxon>Eukaryota</taxon>
        <taxon>Metazoa</taxon>
        <taxon>Ecdysozoa</taxon>
        <taxon>Arthropoda</taxon>
        <taxon>Hexapoda</taxon>
        <taxon>Insecta</taxon>
        <taxon>Pterygota</taxon>
        <taxon>Neoptera</taxon>
        <taxon>Endopterygota</taxon>
        <taxon>Diptera</taxon>
        <taxon>Nematocera</taxon>
        <taxon>Culicoidea</taxon>
        <taxon>Culicidae</taxon>
        <taxon>Anophelinae</taxon>
        <taxon>Anopheles</taxon>
        <taxon>Anopheles maculatus group</taxon>
    </lineage>
</organism>
<dbReference type="SUPFAM" id="SSF47923">
    <property type="entry name" value="Ypt/Rab-GAP domain of gyp1p"/>
    <property type="match status" value="2"/>
</dbReference>
<proteinExistence type="predicted"/>
<evidence type="ECO:0000313" key="4">
    <source>
        <dbReference type="Proteomes" id="UP000075901"/>
    </source>
</evidence>
<evidence type="ECO:0000259" key="2">
    <source>
        <dbReference type="PROSITE" id="PS50086"/>
    </source>
</evidence>
<reference evidence="3" key="2">
    <citation type="submission" date="2020-05" db="UniProtKB">
        <authorList>
            <consortium name="EnsemblMetazoa"/>
        </authorList>
    </citation>
    <scope>IDENTIFICATION</scope>
    <source>
        <strain evidence="3">maculatus3</strain>
    </source>
</reference>
<sequence length="217" mass="24339">MVELALGGLHIAEGVRPTAGGPFSALTPSMWPQDILTKLGQPDPDEPPNHQPDYRFDEFGFRVEEEDGPEPSSNKLLSIPFIEDPAQRLQWIAHLEFSHNKEATELTWESVDVVLPRTEKLRSMGTGVIAASLLLLLEEEDAFWMMATIVEDLLPASYYSSTLLGIQADQRVMQTLIGNYLSVVDETLKSHDIELSLITLHWFLTLFASVVHMKILL</sequence>
<evidence type="ECO:0000256" key="1">
    <source>
        <dbReference type="SAM" id="MobiDB-lite"/>
    </source>
</evidence>
<keyword evidence="4" id="KW-1185">Reference proteome</keyword>
<dbReference type="EnsemblMetazoa" id="AMAM000887-RA">
    <property type="protein sequence ID" value="AMAM000887-PA"/>
    <property type="gene ID" value="AMAM000887"/>
</dbReference>
<dbReference type="AlphaFoldDB" id="A0A182S6X6"/>
<feature type="region of interest" description="Disordered" evidence="1">
    <location>
        <begin position="35"/>
        <end position="54"/>
    </location>
</feature>
<dbReference type="InterPro" id="IPR000195">
    <property type="entry name" value="Rab-GAP-TBC_dom"/>
</dbReference>
<dbReference type="Gene3D" id="1.10.8.270">
    <property type="entry name" value="putative rabgap domain of human tbc1 domain family member 14 like domains"/>
    <property type="match status" value="1"/>
</dbReference>
<dbReference type="Gene3D" id="1.10.472.80">
    <property type="entry name" value="Ypt/Rab-GAP domain of gyp1p, domain 3"/>
    <property type="match status" value="1"/>
</dbReference>
<dbReference type="InterPro" id="IPR050302">
    <property type="entry name" value="Rab_GAP_TBC_domain"/>
</dbReference>
<dbReference type="Proteomes" id="UP000075901">
    <property type="component" value="Unassembled WGS sequence"/>
</dbReference>
<dbReference type="PROSITE" id="PS50086">
    <property type="entry name" value="TBC_RABGAP"/>
    <property type="match status" value="1"/>
</dbReference>
<accession>A0A182S6X6</accession>
<dbReference type="VEuPathDB" id="VectorBase:AMAM000887"/>
<dbReference type="InterPro" id="IPR035969">
    <property type="entry name" value="Rab-GAP_TBC_sf"/>
</dbReference>
<dbReference type="GO" id="GO:0005096">
    <property type="term" value="F:GTPase activator activity"/>
    <property type="evidence" value="ECO:0007669"/>
    <property type="project" value="TreeGrafter"/>
</dbReference>